<name>A0A1H6ACA7_9BACT</name>
<dbReference type="InterPro" id="IPR053176">
    <property type="entry name" value="T6SS_TssE1-like"/>
</dbReference>
<dbReference type="AlphaFoldDB" id="A0A1H6ACA7"/>
<sequence length="162" mass="18105">MAPRGRTDTPVTQSLLDRLDTGFEAPTSRAASIAVFKAGIRRDIEWLLNTRRTGEDSLERCPQALNSVATYGLPDIAELGAGVVGPTQVLESIRSTLKVHEPRIRDPRITLIREDKLRRSFRFHVEGTVMIENSEEDISFDTLLDTVNGEFTDPTRGDIRRG</sequence>
<evidence type="ECO:0000313" key="2">
    <source>
        <dbReference type="EMBL" id="SEG46348.1"/>
    </source>
</evidence>
<dbReference type="PANTHER" id="PTHR38595">
    <property type="entry name" value="CYTOPLASMIC PROTEIN-RELATED"/>
    <property type="match status" value="1"/>
</dbReference>
<evidence type="ECO:0000259" key="1">
    <source>
        <dbReference type="Pfam" id="PF04965"/>
    </source>
</evidence>
<dbReference type="OrthoDB" id="119583at2"/>
<dbReference type="PANTHER" id="PTHR38595:SF1">
    <property type="entry name" value="TYPE VI SECRETION SYSTEM COMPONENT TSSE1"/>
    <property type="match status" value="1"/>
</dbReference>
<dbReference type="Pfam" id="PF04965">
    <property type="entry name" value="GPW_gp25"/>
    <property type="match status" value="1"/>
</dbReference>
<dbReference type="EMBL" id="FNVA01000005">
    <property type="protein sequence ID" value="SEG46348.1"/>
    <property type="molecule type" value="Genomic_DNA"/>
</dbReference>
<dbReference type="InterPro" id="IPR017737">
    <property type="entry name" value="TssE1-like"/>
</dbReference>
<dbReference type="SUPFAM" id="SSF160719">
    <property type="entry name" value="gpW/gp25-like"/>
    <property type="match status" value="1"/>
</dbReference>
<protein>
    <submittedName>
        <fullName evidence="2">Type VI secretion system protein ImpF</fullName>
    </submittedName>
</protein>
<dbReference type="RefSeq" id="WP_103933932.1">
    <property type="nucleotide sequence ID" value="NZ_FNVA01000005.1"/>
</dbReference>
<organism evidence="2 3">
    <name type="scientific">Bryocella elongata</name>
    <dbReference type="NCBI Taxonomy" id="863522"/>
    <lineage>
        <taxon>Bacteria</taxon>
        <taxon>Pseudomonadati</taxon>
        <taxon>Acidobacteriota</taxon>
        <taxon>Terriglobia</taxon>
        <taxon>Terriglobales</taxon>
        <taxon>Acidobacteriaceae</taxon>
        <taxon>Bryocella</taxon>
    </lineage>
</organism>
<keyword evidence="3" id="KW-1185">Reference proteome</keyword>
<evidence type="ECO:0000313" key="3">
    <source>
        <dbReference type="Proteomes" id="UP000236728"/>
    </source>
</evidence>
<dbReference type="InterPro" id="IPR007048">
    <property type="entry name" value="IraD/Gp25-like"/>
</dbReference>
<feature type="domain" description="IraD/Gp25-like" evidence="1">
    <location>
        <begin position="37"/>
        <end position="133"/>
    </location>
</feature>
<dbReference type="NCBIfam" id="TIGR03357">
    <property type="entry name" value="VI_zyme"/>
    <property type="match status" value="1"/>
</dbReference>
<proteinExistence type="predicted"/>
<gene>
    <name evidence="2" type="ORF">SAMN05421819_3069</name>
</gene>
<dbReference type="Proteomes" id="UP000236728">
    <property type="component" value="Unassembled WGS sequence"/>
</dbReference>
<reference evidence="2 3" key="1">
    <citation type="submission" date="2016-10" db="EMBL/GenBank/DDBJ databases">
        <authorList>
            <person name="de Groot N.N."/>
        </authorList>
    </citation>
    <scope>NUCLEOTIDE SEQUENCE [LARGE SCALE GENOMIC DNA]</scope>
    <source>
        <strain evidence="2 3">DSM 22489</strain>
    </source>
</reference>
<accession>A0A1H6ACA7</accession>